<feature type="transmembrane region" description="Helical" evidence="9">
    <location>
        <begin position="405"/>
        <end position="426"/>
    </location>
</feature>
<dbReference type="GO" id="GO:0015818">
    <property type="term" value="P:isoleucine transport"/>
    <property type="evidence" value="ECO:0007669"/>
    <property type="project" value="TreeGrafter"/>
</dbReference>
<dbReference type="GO" id="GO:0005886">
    <property type="term" value="C:plasma membrane"/>
    <property type="evidence" value="ECO:0007669"/>
    <property type="project" value="UniProtKB-SubCell"/>
</dbReference>
<keyword evidence="11" id="KW-1185">Reference proteome</keyword>
<keyword evidence="3 9" id="KW-0813">Transport</keyword>
<comment type="subcellular location">
    <subcellularLocation>
        <location evidence="1 9">Cell membrane</location>
        <topology evidence="1 9">Multi-pass membrane protein</topology>
    </subcellularLocation>
</comment>
<dbReference type="AlphaFoldDB" id="A0A2P7Q0K5"/>
<dbReference type="Gene3D" id="1.10.4160.10">
    <property type="entry name" value="Hydantoin permease"/>
    <property type="match status" value="1"/>
</dbReference>
<organism evidence="10 11">
    <name type="scientific">Peptostreptococcus russellii</name>
    <dbReference type="NCBI Taxonomy" id="215200"/>
    <lineage>
        <taxon>Bacteria</taxon>
        <taxon>Bacillati</taxon>
        <taxon>Bacillota</taxon>
        <taxon>Clostridia</taxon>
        <taxon>Peptostreptococcales</taxon>
        <taxon>Peptostreptococcaceae</taxon>
        <taxon>Peptostreptococcus</taxon>
    </lineage>
</organism>
<feature type="transmembrane region" description="Helical" evidence="9">
    <location>
        <begin position="274"/>
        <end position="299"/>
    </location>
</feature>
<evidence type="ECO:0000313" key="11">
    <source>
        <dbReference type="Proteomes" id="UP000241434"/>
    </source>
</evidence>
<protein>
    <recommendedName>
        <fullName evidence="9">Branched-chain amino acid transport system carrier protein</fullName>
    </recommendedName>
</protein>
<feature type="transmembrane region" description="Helical" evidence="9">
    <location>
        <begin position="220"/>
        <end position="239"/>
    </location>
</feature>
<evidence type="ECO:0000256" key="7">
    <source>
        <dbReference type="ARBA" id="ARBA00022989"/>
    </source>
</evidence>
<dbReference type="OrthoDB" id="9783920at2"/>
<feature type="transmembrane region" description="Helical" evidence="9">
    <location>
        <begin position="39"/>
        <end position="59"/>
    </location>
</feature>
<dbReference type="PANTHER" id="PTHR30588">
    <property type="entry name" value="BRANCHED-CHAIN AMINO ACID TRANSPORT SYSTEM 2 CARRIER PROTEIN"/>
    <property type="match status" value="1"/>
</dbReference>
<feature type="transmembrane region" description="Helical" evidence="9">
    <location>
        <begin position="7"/>
        <end position="27"/>
    </location>
</feature>
<dbReference type="Proteomes" id="UP000241434">
    <property type="component" value="Unassembled WGS sequence"/>
</dbReference>
<evidence type="ECO:0000256" key="1">
    <source>
        <dbReference type="ARBA" id="ARBA00004651"/>
    </source>
</evidence>
<keyword evidence="7 9" id="KW-1133">Transmembrane helix</keyword>
<feature type="transmembrane region" description="Helical" evidence="9">
    <location>
        <begin position="186"/>
        <end position="208"/>
    </location>
</feature>
<comment type="caution">
    <text evidence="10">The sequence shown here is derived from an EMBL/GenBank/DDBJ whole genome shotgun (WGS) entry which is preliminary data.</text>
</comment>
<feature type="transmembrane region" description="Helical" evidence="9">
    <location>
        <begin position="334"/>
        <end position="355"/>
    </location>
</feature>
<dbReference type="InterPro" id="IPR004685">
    <property type="entry name" value="Brnchd-chn_aa_trnsp_Livcs"/>
</dbReference>
<feature type="transmembrane region" description="Helical" evidence="9">
    <location>
        <begin position="79"/>
        <end position="96"/>
    </location>
</feature>
<comment type="function">
    <text evidence="9">Component of the transport system for branched-chain amino acids.</text>
</comment>
<name>A0A2P7Q0K5_9FIRM</name>
<reference evidence="10" key="1">
    <citation type="thesis" date="2015" institute="Rutgers" country="The State University of New Jersey, 14 College Farm Rd., New Brunswick, NJ, USA">
        <title>Ammonia toxicity in bacteria and its implications for treatment of and resource recovery from highly nitrogenous organic wastes.</title>
        <authorList>
            <person name="Luther A.K."/>
        </authorList>
    </citation>
    <scope>NUCLEOTIDE SEQUENCE</scope>
    <source>
        <strain evidence="10">RT-10B</strain>
    </source>
</reference>
<sequence>MEIKKKDIIICGFALFAIFFGAGNLIFPPYLGVLAGDRWYVAMIAFLLSDPVLPILGVIATAKLGGRADDLGKRVGPKFAKLVGTIAILTIGPFFAVPRTGATTHEIFIRPLFPAVPSWLTCLVFFAITFYITLNPSKVIDIIGKYLTPCLLVILAFIVITSIVNPPAEMVTTETTKLFTLGFKEGYQTMDALGSPLMAGIVISDLIRRGYEDRETQLKASFQVGLVAFVLLALVYGGLTYAGATVGQFFDGDTERTVLLIGMVELMLGNVGKVFMGLAVALACLTTSTGLTSTCGNYFSTITDGKLKYKHVVTVAVIISFVISLLGVDGIISIAVPILSAIYPVIIVLILMSLFNSKIKYNWTYTGAVIGAFAVSLVQSLNLASVMRGGNLLAGPTAAIQSLPLANFGFEWIVPAVACSVILTLISKFAKVGKTIEDTLE</sequence>
<dbReference type="GO" id="GO:0015190">
    <property type="term" value="F:L-leucine transmembrane transporter activity"/>
    <property type="evidence" value="ECO:0007669"/>
    <property type="project" value="TreeGrafter"/>
</dbReference>
<comment type="similarity">
    <text evidence="2 9">Belongs to the branched chain amino acid transporter family.</text>
</comment>
<proteinExistence type="inferred from homology"/>
<dbReference type="NCBIfam" id="TIGR00796">
    <property type="entry name" value="livcs"/>
    <property type="match status" value="1"/>
</dbReference>
<evidence type="ECO:0000256" key="5">
    <source>
        <dbReference type="ARBA" id="ARBA00022692"/>
    </source>
</evidence>
<dbReference type="GO" id="GO:0015820">
    <property type="term" value="P:L-leucine transport"/>
    <property type="evidence" value="ECO:0007669"/>
    <property type="project" value="TreeGrafter"/>
</dbReference>
<dbReference type="Pfam" id="PF05525">
    <property type="entry name" value="Branch_AA_trans"/>
    <property type="match status" value="1"/>
</dbReference>
<evidence type="ECO:0000256" key="6">
    <source>
        <dbReference type="ARBA" id="ARBA00022970"/>
    </source>
</evidence>
<evidence type="ECO:0000256" key="9">
    <source>
        <dbReference type="RuleBase" id="RU362122"/>
    </source>
</evidence>
<dbReference type="GO" id="GO:0005304">
    <property type="term" value="F:L-valine transmembrane transporter activity"/>
    <property type="evidence" value="ECO:0007669"/>
    <property type="project" value="TreeGrafter"/>
</dbReference>
<evidence type="ECO:0000256" key="2">
    <source>
        <dbReference type="ARBA" id="ARBA00008540"/>
    </source>
</evidence>
<evidence type="ECO:0000313" key="10">
    <source>
        <dbReference type="EMBL" id="PSJ31504.1"/>
    </source>
</evidence>
<keyword evidence="5 9" id="KW-0812">Transmembrane</keyword>
<keyword evidence="8 9" id="KW-0472">Membrane</keyword>
<accession>A0A2P7Q0K5</accession>
<feature type="transmembrane region" description="Helical" evidence="9">
    <location>
        <begin position="362"/>
        <end position="385"/>
    </location>
</feature>
<feature type="transmembrane region" description="Helical" evidence="9">
    <location>
        <begin position="116"/>
        <end position="134"/>
    </location>
</feature>
<dbReference type="PANTHER" id="PTHR30588:SF0">
    <property type="entry name" value="BRANCHED-CHAIN AMINO ACID PERMEASE BRNQ"/>
    <property type="match status" value="1"/>
</dbReference>
<evidence type="ECO:0000256" key="8">
    <source>
        <dbReference type="ARBA" id="ARBA00023136"/>
    </source>
</evidence>
<evidence type="ECO:0000256" key="4">
    <source>
        <dbReference type="ARBA" id="ARBA00022475"/>
    </source>
</evidence>
<gene>
    <name evidence="10" type="ORF">UF10_02345</name>
</gene>
<dbReference type="GO" id="GO:0015188">
    <property type="term" value="F:L-isoleucine transmembrane transporter activity"/>
    <property type="evidence" value="ECO:0007669"/>
    <property type="project" value="TreeGrafter"/>
</dbReference>
<dbReference type="RefSeq" id="WP_106776227.1">
    <property type="nucleotide sequence ID" value="NZ_JYGE01000003.1"/>
</dbReference>
<evidence type="ECO:0000256" key="3">
    <source>
        <dbReference type="ARBA" id="ARBA00022448"/>
    </source>
</evidence>
<keyword evidence="6 9" id="KW-0029">Amino-acid transport</keyword>
<feature type="transmembrane region" description="Helical" evidence="9">
    <location>
        <begin position="146"/>
        <end position="166"/>
    </location>
</feature>
<keyword evidence="4" id="KW-1003">Cell membrane</keyword>
<dbReference type="EMBL" id="JYGE01000003">
    <property type="protein sequence ID" value="PSJ31504.1"/>
    <property type="molecule type" value="Genomic_DNA"/>
</dbReference>
<feature type="transmembrane region" description="Helical" evidence="9">
    <location>
        <begin position="311"/>
        <end position="328"/>
    </location>
</feature>